<dbReference type="Proteomes" id="UP000321820">
    <property type="component" value="Chromosome"/>
</dbReference>
<name>A0A5B9E619_9BACT</name>
<evidence type="ECO:0000313" key="2">
    <source>
        <dbReference type="EMBL" id="QEE27692.1"/>
    </source>
</evidence>
<dbReference type="OrthoDB" id="129174at2"/>
<reference evidence="2 3" key="1">
    <citation type="submission" date="2019-08" db="EMBL/GenBank/DDBJ databases">
        <title>Complete genome sequence of Terriglobus albidus strain ORNL.</title>
        <authorList>
            <person name="Podar M."/>
        </authorList>
    </citation>
    <scope>NUCLEOTIDE SEQUENCE [LARGE SCALE GENOMIC DNA]</scope>
    <source>
        <strain evidence="2 3">ORNL</strain>
    </source>
</reference>
<dbReference type="Pfam" id="PF13592">
    <property type="entry name" value="HTH_33"/>
    <property type="match status" value="1"/>
</dbReference>
<proteinExistence type="predicted"/>
<gene>
    <name evidence="2" type="ORF">FTW19_06600</name>
</gene>
<dbReference type="Pfam" id="PF13384">
    <property type="entry name" value="HTH_23"/>
    <property type="match status" value="1"/>
</dbReference>
<dbReference type="SUPFAM" id="SSF46689">
    <property type="entry name" value="Homeodomain-like"/>
    <property type="match status" value="1"/>
</dbReference>
<evidence type="ECO:0000259" key="1">
    <source>
        <dbReference type="Pfam" id="PF13592"/>
    </source>
</evidence>
<keyword evidence="3" id="KW-1185">Reference proteome</keyword>
<protein>
    <submittedName>
        <fullName evidence="2">Transposase</fullName>
    </submittedName>
</protein>
<dbReference type="InterPro" id="IPR009057">
    <property type="entry name" value="Homeodomain-like_sf"/>
</dbReference>
<dbReference type="KEGG" id="talb:FTW19_06600"/>
<dbReference type="EMBL" id="CP042806">
    <property type="protein sequence ID" value="QEE27692.1"/>
    <property type="molecule type" value="Genomic_DNA"/>
</dbReference>
<evidence type="ECO:0000313" key="3">
    <source>
        <dbReference type="Proteomes" id="UP000321820"/>
    </source>
</evidence>
<accession>A0A5B9E619</accession>
<dbReference type="AlphaFoldDB" id="A0A5B9E619"/>
<dbReference type="InterPro" id="IPR025959">
    <property type="entry name" value="Winged_HTH_dom"/>
</dbReference>
<organism evidence="2 3">
    <name type="scientific">Terriglobus albidus</name>
    <dbReference type="NCBI Taxonomy" id="1592106"/>
    <lineage>
        <taxon>Bacteria</taxon>
        <taxon>Pseudomonadati</taxon>
        <taxon>Acidobacteriota</taxon>
        <taxon>Terriglobia</taxon>
        <taxon>Terriglobales</taxon>
        <taxon>Acidobacteriaceae</taxon>
        <taxon>Terriglobus</taxon>
    </lineage>
</organism>
<feature type="domain" description="Winged helix-turn helix" evidence="1">
    <location>
        <begin position="183"/>
        <end position="240"/>
    </location>
</feature>
<sequence>MRVAQLFRAEGADVLLKGTAFSRAVLVCRTMAASAAEGNVVEKQISPLRDETTNRKCGAKCCTSTRMNSTSAAIASCTNNVLFYYPSSRGGMMRPVGSPEELERKRQRAITLIEQGITQAEIARVLGVEPRSVRRWKHAWTEGGREALGATRATGRPPRLSARDRQKLEKQLLKGAVSAGFPTDLWTCPRVADYIERTFGVQYHVDHVCRLLHGMHWSPQKPVRKAVERDEEAIQQWVKQDWPALKKKRTG</sequence>